<keyword evidence="1" id="KW-1133">Transmembrane helix</keyword>
<keyword evidence="1" id="KW-0812">Transmembrane</keyword>
<keyword evidence="1" id="KW-0472">Membrane</keyword>
<evidence type="ECO:0000313" key="3">
    <source>
        <dbReference type="Proteomes" id="UP000290365"/>
    </source>
</evidence>
<dbReference type="Proteomes" id="UP000290365">
    <property type="component" value="Chromosome"/>
</dbReference>
<reference evidence="2 3" key="1">
    <citation type="submission" date="2019-01" db="EMBL/GenBank/DDBJ databases">
        <title>Ktedonosporobacter rubrisoli SCAWS-G2.</title>
        <authorList>
            <person name="Huang Y."/>
            <person name="Yan B."/>
        </authorList>
    </citation>
    <scope>NUCLEOTIDE SEQUENCE [LARGE SCALE GENOMIC DNA]</scope>
    <source>
        <strain evidence="2 3">SCAWS-G2</strain>
    </source>
</reference>
<accession>A0A4V0YYT5</accession>
<keyword evidence="3" id="KW-1185">Reference proteome</keyword>
<dbReference type="RefSeq" id="WP_129888398.1">
    <property type="nucleotide sequence ID" value="NZ_CP035758.1"/>
</dbReference>
<name>A0A4V0YYT5_KTERU</name>
<organism evidence="2 3">
    <name type="scientific">Ktedonosporobacter rubrisoli</name>
    <dbReference type="NCBI Taxonomy" id="2509675"/>
    <lineage>
        <taxon>Bacteria</taxon>
        <taxon>Bacillati</taxon>
        <taxon>Chloroflexota</taxon>
        <taxon>Ktedonobacteria</taxon>
        <taxon>Ktedonobacterales</taxon>
        <taxon>Ktedonosporobacteraceae</taxon>
        <taxon>Ktedonosporobacter</taxon>
    </lineage>
</organism>
<sequence length="202" mass="22022">MQRSTSSLFRKEALDYYRQSKEQNVLPRLVAPPVFLFLWILMCLFALMVVIASLGQIPIYASGSGVVLAQHSIQSKQVMQESTVLLFFPITPIHPLQLHTGARVHFHIGISEQQINGTVDIIVPEVLSPAEAQQRYRLDGRLSQIISGPSIAAFVKSAIPLPAQFYANSLVSAQVQIGSASVLSLIISKPVASTGEAYHASV</sequence>
<dbReference type="EMBL" id="CP035758">
    <property type="protein sequence ID" value="QBD77341.1"/>
    <property type="molecule type" value="Genomic_DNA"/>
</dbReference>
<dbReference type="OrthoDB" id="159026at2"/>
<gene>
    <name evidence="2" type="ORF">EPA93_15610</name>
</gene>
<evidence type="ECO:0000313" key="2">
    <source>
        <dbReference type="EMBL" id="QBD77341.1"/>
    </source>
</evidence>
<dbReference type="AlphaFoldDB" id="A0A4V0YYT5"/>
<dbReference type="KEGG" id="kbs:EPA93_15610"/>
<proteinExistence type="predicted"/>
<protein>
    <submittedName>
        <fullName evidence="2">Uncharacterized protein</fullName>
    </submittedName>
</protein>
<feature type="transmembrane region" description="Helical" evidence="1">
    <location>
        <begin position="34"/>
        <end position="54"/>
    </location>
</feature>
<evidence type="ECO:0000256" key="1">
    <source>
        <dbReference type="SAM" id="Phobius"/>
    </source>
</evidence>